<name>W7X782_TETTS</name>
<dbReference type="InterPro" id="IPR015943">
    <property type="entry name" value="WD40/YVTN_repeat-like_dom_sf"/>
</dbReference>
<dbReference type="OrthoDB" id="284161at2759"/>
<dbReference type="GeneID" id="24437176"/>
<dbReference type="KEGG" id="tet:TTHERM_000084988"/>
<dbReference type="RefSeq" id="XP_012652241.1">
    <property type="nucleotide sequence ID" value="XM_012796787.1"/>
</dbReference>
<evidence type="ECO:0000313" key="2">
    <source>
        <dbReference type="Proteomes" id="UP000009168"/>
    </source>
</evidence>
<accession>W7X782</accession>
<dbReference type="InParanoid" id="W7X782"/>
<organism evidence="1 2">
    <name type="scientific">Tetrahymena thermophila (strain SB210)</name>
    <dbReference type="NCBI Taxonomy" id="312017"/>
    <lineage>
        <taxon>Eukaryota</taxon>
        <taxon>Sar</taxon>
        <taxon>Alveolata</taxon>
        <taxon>Ciliophora</taxon>
        <taxon>Intramacronucleata</taxon>
        <taxon>Oligohymenophorea</taxon>
        <taxon>Hymenostomatida</taxon>
        <taxon>Tetrahymenina</taxon>
        <taxon>Tetrahymenidae</taxon>
        <taxon>Tetrahymena</taxon>
    </lineage>
</organism>
<protein>
    <submittedName>
        <fullName evidence="1">Uncharacterized protein</fullName>
    </submittedName>
</protein>
<dbReference type="eggNOG" id="ENOG502T0AW">
    <property type="taxonomic scope" value="Eukaryota"/>
</dbReference>
<reference evidence="2" key="1">
    <citation type="journal article" date="2006" name="PLoS Biol.">
        <title>Macronuclear genome sequence of the ciliate Tetrahymena thermophila, a model eukaryote.</title>
        <authorList>
            <person name="Eisen J.A."/>
            <person name="Coyne R.S."/>
            <person name="Wu M."/>
            <person name="Wu D."/>
            <person name="Thiagarajan M."/>
            <person name="Wortman J.R."/>
            <person name="Badger J.H."/>
            <person name="Ren Q."/>
            <person name="Amedeo P."/>
            <person name="Jones K.M."/>
            <person name="Tallon L.J."/>
            <person name="Delcher A.L."/>
            <person name="Salzberg S.L."/>
            <person name="Silva J.C."/>
            <person name="Haas B.J."/>
            <person name="Majoros W.H."/>
            <person name="Farzad M."/>
            <person name="Carlton J.M."/>
            <person name="Smith R.K. Jr."/>
            <person name="Garg J."/>
            <person name="Pearlman R.E."/>
            <person name="Karrer K.M."/>
            <person name="Sun L."/>
            <person name="Manning G."/>
            <person name="Elde N.C."/>
            <person name="Turkewitz A.P."/>
            <person name="Asai D.J."/>
            <person name="Wilkes D.E."/>
            <person name="Wang Y."/>
            <person name="Cai H."/>
            <person name="Collins K."/>
            <person name="Stewart B.A."/>
            <person name="Lee S.R."/>
            <person name="Wilamowska K."/>
            <person name="Weinberg Z."/>
            <person name="Ruzzo W.L."/>
            <person name="Wloga D."/>
            <person name="Gaertig J."/>
            <person name="Frankel J."/>
            <person name="Tsao C.-C."/>
            <person name="Gorovsky M.A."/>
            <person name="Keeling P.J."/>
            <person name="Waller R.F."/>
            <person name="Patron N.J."/>
            <person name="Cherry J.M."/>
            <person name="Stover N.A."/>
            <person name="Krieger C.J."/>
            <person name="del Toro C."/>
            <person name="Ryder H.F."/>
            <person name="Williamson S.C."/>
            <person name="Barbeau R.A."/>
            <person name="Hamilton E.P."/>
            <person name="Orias E."/>
        </authorList>
    </citation>
    <scope>NUCLEOTIDE SEQUENCE [LARGE SCALE GENOMIC DNA]</scope>
    <source>
        <strain evidence="2">SB210</strain>
    </source>
</reference>
<evidence type="ECO:0000313" key="1">
    <source>
        <dbReference type="EMBL" id="EWS75250.1"/>
    </source>
</evidence>
<dbReference type="InterPro" id="IPR036322">
    <property type="entry name" value="WD40_repeat_dom_sf"/>
</dbReference>
<keyword evidence="2" id="KW-1185">Reference proteome</keyword>
<dbReference type="SUPFAM" id="SSF50978">
    <property type="entry name" value="WD40 repeat-like"/>
    <property type="match status" value="1"/>
</dbReference>
<dbReference type="AlphaFoldDB" id="W7X782"/>
<dbReference type="Proteomes" id="UP000009168">
    <property type="component" value="Unassembled WGS sequence"/>
</dbReference>
<sequence>MNNQQNSSNLCILPAIHIKCIDHPNNEIKSVCCQLDCEKHSPFICQECNSHPSDHKIEERDRFLLLFSREIEKNVKIQQQIYDETIGKKENLSLLRWMEDSQNHIIKLQDYIKAQKFQVEQDIEEFIIIINKTLKNIKEKSFQKFDEFLDNYKQSLEIFQLFKDDVFQLNQKFKYFSNPNILASKLINQNNQKASKTINEIKRAILIAQETNSKSKDFVDNLHLSLKELNSLIDDLPSYRGAGLFQEELTEPLQKKIEEFYMDNLHIHKNAPITLSLANYKENRLNKTIKTNEISLSQKYSQNNSQNIDIQSIINKSVLNFFDPNIGLVNQIGVNQDEKQPNKLNQFNDLNLYQEISSDAFHEINYPLYTPLKLNIREIGKFNLYENEEIQFQYTSMSYLGYNLIALAGKEPHVYDMISKKIYTPDPFVINKHYQDLISIEPISPLFQPLHFKDKIIFATSSLDSSIVFWTIDKNHVINSFQKLLGFLMPVNFIVDLQDGARILAVDGSNEIQLLEYHNYRWLFSKKLSQSKVTDIKLTQNQQVVVALEDGQISVLKLNISYNSSSSFEEILQFQTGVQGVTSLGLIPKTWDRKNFYILGCKDGSLKLFDIIQKKVMATFNCNQGELLDHIILRESKKCAFSLVYLGQSDKCLKAYHFAENSNDNVIIQEQILLNIQEFTSSLPGQYKIQIIPSFQQSFQNSPLILILSETHKHIMVLQVESQAK</sequence>
<dbReference type="EMBL" id="GG662749">
    <property type="protein sequence ID" value="EWS75250.1"/>
    <property type="molecule type" value="Genomic_DNA"/>
</dbReference>
<dbReference type="Gene3D" id="2.130.10.10">
    <property type="entry name" value="YVTN repeat-like/Quinoprotein amine dehydrogenase"/>
    <property type="match status" value="1"/>
</dbReference>
<proteinExistence type="predicted"/>
<gene>
    <name evidence="1" type="ORF">TTHERM_000084988</name>
</gene>